<dbReference type="WBParaSite" id="jg5414">
    <property type="protein sequence ID" value="jg5414"/>
    <property type="gene ID" value="jg5414"/>
</dbReference>
<dbReference type="SUPFAM" id="SSF49777">
    <property type="entry name" value="PEBP-like"/>
    <property type="match status" value="1"/>
</dbReference>
<evidence type="ECO:0000313" key="2">
    <source>
        <dbReference type="WBParaSite" id="jg5414"/>
    </source>
</evidence>
<dbReference type="PANTHER" id="PTHR11362:SF133">
    <property type="entry name" value="LARGE RIBOSOMAL SUBUNIT PROTEIN ML38"/>
    <property type="match status" value="1"/>
</dbReference>
<dbReference type="CDD" id="cd00866">
    <property type="entry name" value="PEBP_euk"/>
    <property type="match status" value="1"/>
</dbReference>
<name>A0A915ED56_9BILA</name>
<dbReference type="AlphaFoldDB" id="A0A915ED56"/>
<dbReference type="InterPro" id="IPR036610">
    <property type="entry name" value="PEBP-like_sf"/>
</dbReference>
<dbReference type="Proteomes" id="UP000887574">
    <property type="component" value="Unplaced"/>
</dbReference>
<proteinExistence type="predicted"/>
<dbReference type="PANTHER" id="PTHR11362">
    <property type="entry name" value="PHOSPHATIDYLETHANOLAMINE-BINDING PROTEIN"/>
    <property type="match status" value="1"/>
</dbReference>
<evidence type="ECO:0000313" key="1">
    <source>
        <dbReference type="Proteomes" id="UP000887574"/>
    </source>
</evidence>
<dbReference type="InterPro" id="IPR035810">
    <property type="entry name" value="PEBP_euk"/>
</dbReference>
<reference evidence="2" key="1">
    <citation type="submission" date="2022-11" db="UniProtKB">
        <authorList>
            <consortium name="WormBaseParasite"/>
        </authorList>
    </citation>
    <scope>IDENTIFICATION</scope>
</reference>
<organism evidence="1 2">
    <name type="scientific">Ditylenchus dipsaci</name>
    <dbReference type="NCBI Taxonomy" id="166011"/>
    <lineage>
        <taxon>Eukaryota</taxon>
        <taxon>Metazoa</taxon>
        <taxon>Ecdysozoa</taxon>
        <taxon>Nematoda</taxon>
        <taxon>Chromadorea</taxon>
        <taxon>Rhabditida</taxon>
        <taxon>Tylenchina</taxon>
        <taxon>Tylenchomorpha</taxon>
        <taxon>Sphaerularioidea</taxon>
        <taxon>Anguinidae</taxon>
        <taxon>Anguininae</taxon>
        <taxon>Ditylenchus</taxon>
    </lineage>
</organism>
<keyword evidence="1" id="KW-1185">Reference proteome</keyword>
<sequence length="434" mass="50771">MTLKWKTPSIYSQLYIKYSRRARKSPRVERPSRPRLIAWAGPTAFMRDRFYELDNWYKARIQRPELYPPLLSVDPSTIFASFKERIAGPDRRAVNIGFKERKFNVTRNANRDSLEKLSKKMELRIDLGKVISDQSLVPMDHFNIFQDLFMTGVYFYNTQKIDVKFGASSSEDDGQYVENSSVCFGNIVDTCNAVAPPRVVIEATPSSDVEKPAAYNTLLMLNLEGLGFCSEDEAQELSENQPSEQPLNQNQSQMLHWFVANMPDSATPEEGQIIVPYMQPIPFHATGYHRIAFILFRHSSKIDFSNYQLEKNDLLGRKFEMNAFFKLFEESITPSAVRFCQMKWDESCDVALHELGLKSPRYWYEWNQLLKPLQKEWPMKPVPFNHYLNMYRDPAEVRRSVQRKRLEMLVNQGSGDKLEKPKYPDVFYRENRKK</sequence>
<accession>A0A915ED56</accession>
<protein>
    <submittedName>
        <fullName evidence="2">Mitochondrial ribosomal protein L38</fullName>
    </submittedName>
</protein>
<dbReference type="GO" id="GO:0005762">
    <property type="term" value="C:mitochondrial large ribosomal subunit"/>
    <property type="evidence" value="ECO:0007669"/>
    <property type="project" value="TreeGrafter"/>
</dbReference>
<dbReference type="Gene3D" id="3.90.280.10">
    <property type="entry name" value="PEBP-like"/>
    <property type="match status" value="1"/>
</dbReference>